<dbReference type="PANTHER" id="PTHR47506">
    <property type="entry name" value="TRANSCRIPTIONAL REGULATORY PROTEIN"/>
    <property type="match status" value="1"/>
</dbReference>
<name>E7QQZ3_HALPU</name>
<dbReference type="Pfam" id="PF00440">
    <property type="entry name" value="TetR_N"/>
    <property type="match status" value="1"/>
</dbReference>
<accession>E7QQZ3</accession>
<protein>
    <submittedName>
        <fullName evidence="7 8">Transcriptional regulator, TetR family</fullName>
    </submittedName>
</protein>
<keyword evidence="2" id="KW-0805">Transcription regulation</keyword>
<dbReference type="eggNOG" id="arCOG02646">
    <property type="taxonomic scope" value="Archaea"/>
</dbReference>
<dbReference type="STRING" id="797209.GCA_000376445_01326"/>
<keyword evidence="3 5" id="KW-0238">DNA-binding</keyword>
<dbReference type="Proteomes" id="UP000184203">
    <property type="component" value="Unassembled WGS sequence"/>
</dbReference>
<evidence type="ECO:0000256" key="3">
    <source>
        <dbReference type="ARBA" id="ARBA00023125"/>
    </source>
</evidence>
<dbReference type="Proteomes" id="UP000003751">
    <property type="component" value="Unassembled WGS sequence"/>
</dbReference>
<feature type="domain" description="HTH tetR-type" evidence="6">
    <location>
        <begin position="12"/>
        <end position="72"/>
    </location>
</feature>
<dbReference type="PANTHER" id="PTHR47506:SF6">
    <property type="entry name" value="HTH-TYPE TRANSCRIPTIONAL REPRESSOR NEMR"/>
    <property type="match status" value="1"/>
</dbReference>
<reference evidence="10" key="2">
    <citation type="submission" date="2016-11" db="EMBL/GenBank/DDBJ databases">
        <authorList>
            <person name="Varghese N."/>
            <person name="Submissions S."/>
        </authorList>
    </citation>
    <scope>NUCLEOTIDE SEQUENCE [LARGE SCALE GENOMIC DNA]</scope>
    <source>
        <strain evidence="10">DX253</strain>
    </source>
</reference>
<evidence type="ECO:0000256" key="4">
    <source>
        <dbReference type="ARBA" id="ARBA00023163"/>
    </source>
</evidence>
<keyword evidence="1" id="KW-0678">Repressor</keyword>
<evidence type="ECO:0000256" key="1">
    <source>
        <dbReference type="ARBA" id="ARBA00022491"/>
    </source>
</evidence>
<organism evidence="7 9">
    <name type="scientific">Haladaptatus paucihalophilus DX253</name>
    <dbReference type="NCBI Taxonomy" id="797209"/>
    <lineage>
        <taxon>Archaea</taxon>
        <taxon>Methanobacteriati</taxon>
        <taxon>Methanobacteriota</taxon>
        <taxon>Stenosarchaea group</taxon>
        <taxon>Halobacteria</taxon>
        <taxon>Halobacteriales</taxon>
        <taxon>Haladaptataceae</taxon>
        <taxon>Haladaptatus</taxon>
    </lineage>
</organism>
<dbReference type="EMBL" id="AEMG01000004">
    <property type="protein sequence ID" value="EFW93407.1"/>
    <property type="molecule type" value="Genomic_DNA"/>
</dbReference>
<evidence type="ECO:0000259" key="6">
    <source>
        <dbReference type="PROSITE" id="PS50977"/>
    </source>
</evidence>
<evidence type="ECO:0000256" key="2">
    <source>
        <dbReference type="ARBA" id="ARBA00023015"/>
    </source>
</evidence>
<evidence type="ECO:0000313" key="10">
    <source>
        <dbReference type="Proteomes" id="UP000184203"/>
    </source>
</evidence>
<gene>
    <name evidence="8" type="ORF">SAMN05444342_1597</name>
    <name evidence="7" type="ORF">ZOD2009_06067</name>
</gene>
<proteinExistence type="predicted"/>
<evidence type="ECO:0000256" key="5">
    <source>
        <dbReference type="PROSITE-ProRule" id="PRU00335"/>
    </source>
</evidence>
<reference evidence="7 9" key="1">
    <citation type="journal article" date="2014" name="ISME J.">
        <title>Trehalose/2-sulfotrehalose biosynthesis and glycine-betaine uptake are widely spread mechanisms for osmoadaptation in the Halobacteriales.</title>
        <authorList>
            <person name="Youssef N.H."/>
            <person name="Savage-Ashlock K.N."/>
            <person name="McCully A.L."/>
            <person name="Luedtke B."/>
            <person name="Shaw E.I."/>
            <person name="Hoff W.D."/>
            <person name="Elshahed M.S."/>
        </authorList>
    </citation>
    <scope>NUCLEOTIDE SEQUENCE [LARGE SCALE GENOMIC DNA]</scope>
    <source>
        <strain evidence="7 9">DX253</strain>
    </source>
</reference>
<dbReference type="EMBL" id="FRAN01000002">
    <property type="protein sequence ID" value="SHK53837.1"/>
    <property type="molecule type" value="Genomic_DNA"/>
</dbReference>
<dbReference type="RefSeq" id="WP_007977974.1">
    <property type="nucleotide sequence ID" value="NZ_AEMG01000004.1"/>
</dbReference>
<dbReference type="GO" id="GO:0003677">
    <property type="term" value="F:DNA binding"/>
    <property type="evidence" value="ECO:0007669"/>
    <property type="project" value="UniProtKB-UniRule"/>
</dbReference>
<evidence type="ECO:0000313" key="8">
    <source>
        <dbReference type="EMBL" id="SHK53837.1"/>
    </source>
</evidence>
<dbReference type="SUPFAM" id="SSF46689">
    <property type="entry name" value="Homeodomain-like"/>
    <property type="match status" value="1"/>
</dbReference>
<dbReference type="SUPFAM" id="SSF48498">
    <property type="entry name" value="Tetracyclin repressor-like, C-terminal domain"/>
    <property type="match status" value="1"/>
</dbReference>
<keyword evidence="4" id="KW-0804">Transcription</keyword>
<dbReference type="Pfam" id="PF13977">
    <property type="entry name" value="TetR_C_6"/>
    <property type="match status" value="1"/>
</dbReference>
<reference evidence="8" key="3">
    <citation type="submission" date="2016-11" db="EMBL/GenBank/DDBJ databases">
        <authorList>
            <person name="Jaros S."/>
            <person name="Januszkiewicz K."/>
            <person name="Wedrychowicz H."/>
        </authorList>
    </citation>
    <scope>NUCLEOTIDE SEQUENCE [LARGE SCALE GENOMIC DNA]</scope>
    <source>
        <strain evidence="8">DX253</strain>
    </source>
</reference>
<feature type="DNA-binding region" description="H-T-H motif" evidence="5">
    <location>
        <begin position="35"/>
        <end position="54"/>
    </location>
</feature>
<dbReference type="OrthoDB" id="135877at2157"/>
<dbReference type="AlphaFoldDB" id="E7QQZ3"/>
<dbReference type="InterPro" id="IPR039538">
    <property type="entry name" value="BetI_C"/>
</dbReference>
<evidence type="ECO:0000313" key="9">
    <source>
        <dbReference type="Proteomes" id="UP000003751"/>
    </source>
</evidence>
<dbReference type="Gene3D" id="1.10.357.10">
    <property type="entry name" value="Tetracycline Repressor, domain 2"/>
    <property type="match status" value="1"/>
</dbReference>
<dbReference type="InterPro" id="IPR009057">
    <property type="entry name" value="Homeodomain-like_sf"/>
</dbReference>
<dbReference type="InterPro" id="IPR036271">
    <property type="entry name" value="Tet_transcr_reg_TetR-rel_C_sf"/>
</dbReference>
<dbReference type="PROSITE" id="PS50977">
    <property type="entry name" value="HTH_TETR_2"/>
    <property type="match status" value="1"/>
</dbReference>
<evidence type="ECO:0000313" key="7">
    <source>
        <dbReference type="EMBL" id="EFW93407.1"/>
    </source>
</evidence>
<sequence length="209" mass="24482">MTETPTFLEDPTDTRDTIMRATYLALCKHGYADLTIQRIADEFPKSKSLLYHHYDGKDDLLLDFLEFMLEHQRERIPAEPTSSADDHLNAIFDRVFRTPMTDDYRDFWRAMVELRAQAAHDEKYRDHFTRSDEFFRELFANVVRSGIDDGVFREVNPERTAAYLQTTITGVMTRRVTTNGDIIEDVREELDEYVRLRLLAGETGDSTER</sequence>
<dbReference type="PATRIC" id="fig|797209.4.peg.1209"/>
<dbReference type="InterPro" id="IPR001647">
    <property type="entry name" value="HTH_TetR"/>
</dbReference>
<keyword evidence="10" id="KW-1185">Reference proteome</keyword>